<dbReference type="Pfam" id="PF05899">
    <property type="entry name" value="Cupin_3"/>
    <property type="match status" value="1"/>
</dbReference>
<protein>
    <submittedName>
        <fullName evidence="2">DUF861 domain-containing protein</fullName>
    </submittedName>
</protein>
<dbReference type="InterPro" id="IPR008579">
    <property type="entry name" value="UGlyAH_Cupin_dom"/>
</dbReference>
<dbReference type="RefSeq" id="WP_212689289.1">
    <property type="nucleotide sequence ID" value="NZ_JAGSPN010000017.1"/>
</dbReference>
<dbReference type="Gene3D" id="2.60.120.10">
    <property type="entry name" value="Jelly Rolls"/>
    <property type="match status" value="1"/>
</dbReference>
<proteinExistence type="predicted"/>
<dbReference type="SUPFAM" id="SSF51182">
    <property type="entry name" value="RmlC-like cupins"/>
    <property type="match status" value="1"/>
</dbReference>
<name>A0A941I8M0_9BURK</name>
<organism evidence="2 3">
    <name type="scientific">Undibacterium luofuense</name>
    <dbReference type="NCBI Taxonomy" id="2828733"/>
    <lineage>
        <taxon>Bacteria</taxon>
        <taxon>Pseudomonadati</taxon>
        <taxon>Pseudomonadota</taxon>
        <taxon>Betaproteobacteria</taxon>
        <taxon>Burkholderiales</taxon>
        <taxon>Oxalobacteraceae</taxon>
        <taxon>Undibacterium</taxon>
    </lineage>
</organism>
<dbReference type="EMBL" id="JAGSPN010000017">
    <property type="protein sequence ID" value="MBR7784014.1"/>
    <property type="molecule type" value="Genomic_DNA"/>
</dbReference>
<evidence type="ECO:0000313" key="2">
    <source>
        <dbReference type="EMBL" id="MBR7784014.1"/>
    </source>
</evidence>
<feature type="domain" description="(S)-ureidoglycine aminohydrolase cupin" evidence="1">
    <location>
        <begin position="69"/>
        <end position="138"/>
    </location>
</feature>
<evidence type="ECO:0000313" key="3">
    <source>
        <dbReference type="Proteomes" id="UP000680067"/>
    </source>
</evidence>
<keyword evidence="3" id="KW-1185">Reference proteome</keyword>
<dbReference type="InterPro" id="IPR014710">
    <property type="entry name" value="RmlC-like_jellyroll"/>
</dbReference>
<dbReference type="PANTHER" id="PTHR40943">
    <property type="entry name" value="CYTOPLASMIC PROTEIN-RELATED"/>
    <property type="match status" value="1"/>
</dbReference>
<dbReference type="AlphaFoldDB" id="A0A941I8M0"/>
<accession>A0A941I8M0</accession>
<comment type="caution">
    <text evidence="2">The sequence shown here is derived from an EMBL/GenBank/DDBJ whole genome shotgun (WGS) entry which is preliminary data.</text>
</comment>
<dbReference type="PANTHER" id="PTHR40943:SF1">
    <property type="entry name" value="CYTOPLASMIC PROTEIN"/>
    <property type="match status" value="1"/>
</dbReference>
<dbReference type="Proteomes" id="UP000680067">
    <property type="component" value="Unassembled WGS sequence"/>
</dbReference>
<dbReference type="InterPro" id="IPR011051">
    <property type="entry name" value="RmlC_Cupin_sf"/>
</dbReference>
<reference evidence="2" key="1">
    <citation type="submission" date="2021-04" db="EMBL/GenBank/DDBJ databases">
        <title>novel species isolated from subtropical streams in China.</title>
        <authorList>
            <person name="Lu H."/>
        </authorList>
    </citation>
    <scope>NUCLEOTIDE SEQUENCE</scope>
    <source>
        <strain evidence="2">LFS511W</strain>
    </source>
</reference>
<sequence length="154" mass="17029">MKRILFSGIAGAVVTLAATQIFNILEHRNNIAAPSSAAGHPQLKPLDVNPAWVIDGKPNFRATEFFKSSDGKTSSGIFECDASSFEWHYSHDEAIYILEGGVELEYLGKKFNLQAGDSAFFRAGTVARWKVPQHVRKTWTLYDAGKLARKFAPV</sequence>
<gene>
    <name evidence="2" type="ORF">KDM89_17855</name>
</gene>
<evidence type="ECO:0000259" key="1">
    <source>
        <dbReference type="Pfam" id="PF05899"/>
    </source>
</evidence>